<dbReference type="Gene3D" id="2.60.200.20">
    <property type="match status" value="1"/>
</dbReference>
<keyword evidence="2" id="KW-0805">Transcription regulation</keyword>
<feature type="compositionally biased region" description="Low complexity" evidence="7">
    <location>
        <begin position="533"/>
        <end position="550"/>
    </location>
</feature>
<dbReference type="Gene3D" id="1.10.10.10">
    <property type="entry name" value="Winged helix-like DNA-binding domain superfamily/Winged helix DNA-binding domain"/>
    <property type="match status" value="1"/>
</dbReference>
<accession>A0A8T0ENL1</accession>
<proteinExistence type="predicted"/>
<dbReference type="PRINTS" id="PR00053">
    <property type="entry name" value="FORKHEAD"/>
</dbReference>
<evidence type="ECO:0000259" key="9">
    <source>
        <dbReference type="PROSITE" id="PS50039"/>
    </source>
</evidence>
<evidence type="ECO:0000256" key="6">
    <source>
        <dbReference type="PROSITE-ProRule" id="PRU00089"/>
    </source>
</evidence>
<dbReference type="SUPFAM" id="SSF49879">
    <property type="entry name" value="SMAD/FHA domain"/>
    <property type="match status" value="1"/>
</dbReference>
<feature type="region of interest" description="Disordered" evidence="7">
    <location>
        <begin position="231"/>
        <end position="256"/>
    </location>
</feature>
<dbReference type="PANTHER" id="PTHR45881:SF7">
    <property type="entry name" value="CHECKPOINT SUPPRESSOR 1-LIKE, ISOFORM A-RELATED"/>
    <property type="match status" value="1"/>
</dbReference>
<reference evidence="10" key="1">
    <citation type="journal article" date="2020" name="bioRxiv">
        <title>Chromosome-level reference genome of the European wasp spider Argiope bruennichi: a resource for studies on range expansion and evolutionary adaptation.</title>
        <authorList>
            <person name="Sheffer M.M."/>
            <person name="Hoppe A."/>
            <person name="Krehenwinkel H."/>
            <person name="Uhl G."/>
            <person name="Kuss A.W."/>
            <person name="Jensen L."/>
            <person name="Jensen C."/>
            <person name="Gillespie R.G."/>
            <person name="Hoff K.J."/>
            <person name="Prost S."/>
        </authorList>
    </citation>
    <scope>NUCLEOTIDE SEQUENCE</scope>
</reference>
<dbReference type="GO" id="GO:0005634">
    <property type="term" value="C:nucleus"/>
    <property type="evidence" value="ECO:0007669"/>
    <property type="project" value="UniProtKB-SubCell"/>
</dbReference>
<dbReference type="SMART" id="SM00339">
    <property type="entry name" value="FH"/>
    <property type="match status" value="1"/>
</dbReference>
<feature type="domain" description="FHA" evidence="8">
    <location>
        <begin position="55"/>
        <end position="107"/>
    </location>
</feature>
<protein>
    <submittedName>
        <fullName evidence="10">Forkhead box protein K1 like protein</fullName>
    </submittedName>
</protein>
<dbReference type="Pfam" id="PF00250">
    <property type="entry name" value="Forkhead"/>
    <property type="match status" value="1"/>
</dbReference>
<evidence type="ECO:0000256" key="7">
    <source>
        <dbReference type="SAM" id="MobiDB-lite"/>
    </source>
</evidence>
<gene>
    <name evidence="10" type="ORF">HNY73_013965</name>
</gene>
<dbReference type="InterPro" id="IPR018122">
    <property type="entry name" value="TF_fork_head_CS_1"/>
</dbReference>
<feature type="region of interest" description="Disordered" evidence="7">
    <location>
        <begin position="363"/>
        <end position="413"/>
    </location>
</feature>
<comment type="subcellular location">
    <subcellularLocation>
        <location evidence="1 6">Nucleus</location>
    </subcellularLocation>
</comment>
<dbReference type="InterPro" id="IPR036390">
    <property type="entry name" value="WH_DNA-bd_sf"/>
</dbReference>
<evidence type="ECO:0000256" key="5">
    <source>
        <dbReference type="ARBA" id="ARBA00023242"/>
    </source>
</evidence>
<dbReference type="InterPro" id="IPR036388">
    <property type="entry name" value="WH-like_DNA-bd_sf"/>
</dbReference>
<feature type="compositionally biased region" description="Polar residues" evidence="7">
    <location>
        <begin position="402"/>
        <end position="413"/>
    </location>
</feature>
<dbReference type="Pfam" id="PF00498">
    <property type="entry name" value="FHA"/>
    <property type="match status" value="1"/>
</dbReference>
<dbReference type="SMART" id="SM00240">
    <property type="entry name" value="FHA"/>
    <property type="match status" value="1"/>
</dbReference>
<dbReference type="InterPro" id="IPR030456">
    <property type="entry name" value="TF_fork_head_CS_2"/>
</dbReference>
<keyword evidence="4" id="KW-0804">Transcription</keyword>
<dbReference type="GO" id="GO:0045893">
    <property type="term" value="P:positive regulation of DNA-templated transcription"/>
    <property type="evidence" value="ECO:0007669"/>
    <property type="project" value="UniProtKB-ARBA"/>
</dbReference>
<dbReference type="FunFam" id="1.10.10.10:FF:000030">
    <property type="entry name" value="Forkhead box protein K2"/>
    <property type="match status" value="1"/>
</dbReference>
<dbReference type="CDD" id="cd22688">
    <property type="entry name" value="FHA_FOXK"/>
    <property type="match status" value="1"/>
</dbReference>
<dbReference type="PROSITE" id="PS50006">
    <property type="entry name" value="FHA_DOMAIN"/>
    <property type="match status" value="1"/>
</dbReference>
<dbReference type="GO" id="GO:0000981">
    <property type="term" value="F:DNA-binding transcription factor activity, RNA polymerase II-specific"/>
    <property type="evidence" value="ECO:0007669"/>
    <property type="project" value="TreeGrafter"/>
</dbReference>
<dbReference type="SUPFAM" id="SSF46785">
    <property type="entry name" value="Winged helix' DNA-binding domain"/>
    <property type="match status" value="1"/>
</dbReference>
<feature type="DNA-binding region" description="Fork-head" evidence="6">
    <location>
        <begin position="259"/>
        <end position="354"/>
    </location>
</feature>
<evidence type="ECO:0000313" key="10">
    <source>
        <dbReference type="EMBL" id="KAF8777038.1"/>
    </source>
</evidence>
<dbReference type="PROSITE" id="PS50039">
    <property type="entry name" value="FORK_HEAD_3"/>
    <property type="match status" value="1"/>
</dbReference>
<keyword evidence="5 6" id="KW-0539">Nucleus</keyword>
<evidence type="ECO:0000256" key="4">
    <source>
        <dbReference type="ARBA" id="ARBA00023163"/>
    </source>
</evidence>
<reference evidence="10" key="2">
    <citation type="submission" date="2020-06" db="EMBL/GenBank/DDBJ databases">
        <authorList>
            <person name="Sheffer M."/>
        </authorList>
    </citation>
    <scope>NUCLEOTIDE SEQUENCE</scope>
</reference>
<feature type="region of interest" description="Disordered" evidence="7">
    <location>
        <begin position="528"/>
        <end position="554"/>
    </location>
</feature>
<evidence type="ECO:0000313" key="11">
    <source>
        <dbReference type="Proteomes" id="UP000807504"/>
    </source>
</evidence>
<comment type="caution">
    <text evidence="10">The sequence shown here is derived from an EMBL/GenBank/DDBJ whole genome shotgun (WGS) entry which is preliminary data.</text>
</comment>
<name>A0A8T0ENL1_ARGBR</name>
<keyword evidence="3 6" id="KW-0238">DNA-binding</keyword>
<evidence type="ECO:0000259" key="8">
    <source>
        <dbReference type="PROSITE" id="PS50006"/>
    </source>
</evidence>
<dbReference type="Proteomes" id="UP000807504">
    <property type="component" value="Unassembled WGS sequence"/>
</dbReference>
<dbReference type="InterPro" id="IPR000253">
    <property type="entry name" value="FHA_dom"/>
</dbReference>
<evidence type="ECO:0000256" key="1">
    <source>
        <dbReference type="ARBA" id="ARBA00004123"/>
    </source>
</evidence>
<organism evidence="10 11">
    <name type="scientific">Argiope bruennichi</name>
    <name type="common">Wasp spider</name>
    <name type="synonym">Aranea bruennichi</name>
    <dbReference type="NCBI Taxonomy" id="94029"/>
    <lineage>
        <taxon>Eukaryota</taxon>
        <taxon>Metazoa</taxon>
        <taxon>Ecdysozoa</taxon>
        <taxon>Arthropoda</taxon>
        <taxon>Chelicerata</taxon>
        <taxon>Arachnida</taxon>
        <taxon>Araneae</taxon>
        <taxon>Araneomorphae</taxon>
        <taxon>Entelegynae</taxon>
        <taxon>Araneoidea</taxon>
        <taxon>Araneidae</taxon>
        <taxon>Argiope</taxon>
    </lineage>
</organism>
<evidence type="ECO:0000256" key="2">
    <source>
        <dbReference type="ARBA" id="ARBA00023015"/>
    </source>
</evidence>
<dbReference type="AlphaFoldDB" id="A0A8T0ENL1"/>
<dbReference type="PANTHER" id="PTHR45881">
    <property type="entry name" value="CHECKPOINT SUPPRESSOR 1-LIKE, ISOFORM A-RELATED"/>
    <property type="match status" value="1"/>
</dbReference>
<dbReference type="GO" id="GO:0000978">
    <property type="term" value="F:RNA polymerase II cis-regulatory region sequence-specific DNA binding"/>
    <property type="evidence" value="ECO:0007669"/>
    <property type="project" value="TreeGrafter"/>
</dbReference>
<dbReference type="PROSITE" id="PS00657">
    <property type="entry name" value="FORK_HEAD_1"/>
    <property type="match status" value="1"/>
</dbReference>
<dbReference type="InterPro" id="IPR008984">
    <property type="entry name" value="SMAD_FHA_dom_sf"/>
</dbReference>
<evidence type="ECO:0000256" key="3">
    <source>
        <dbReference type="ARBA" id="ARBA00023125"/>
    </source>
</evidence>
<keyword evidence="11" id="KW-1185">Reference proteome</keyword>
<sequence length="579" mass="64024">MSEAASNDSEAWALLSLKSAPSSPTKIVWSPEPNAAAIARLEGKEFEYMIRQHRISIGRNSSRGEVDVNMGHSSFISRKHLEIYFESPCFFMICHGKNGVFVDGVFQRRGAPPLQLPRTCIFRFPSTNIKIVFQSLIDESSPPRRSIREFMPQKPMTPLRIKIPDSDIPHLPGPEAHFMSPAPSPTGTISAANSCPASPRGGMGKRNITSDLQMVAAYAAVAATSINDKTEPKILSNSNNNSNNDGQFTNNIGSGKDDKPPYSYAQLIVQAISSVPDKQLTLSGIYSYITKNYPFYRTADRSWQNSIRHNLSLNRYFVKVPRSQEEPGKGSFWRIDPQSEAKLIEQAFRKRRQRGVPCFRPPPYGGLASRSAPASPTHGGMSGLVTPDSLSREPSPAPEMLNQDSEVNSSYTSNLQFSSSRTFLPVHVAESRQNLSNPGSPGSYMNNNSAPQNISSSLQPSTHYIKPRVYFPQPLNMISNGVINNGTYEDHHGCEKLYGQLMYSHRNTEPQPVDSTRINQQPSVIMQAPPSLPGSTFSPPSSTSHPSSTTMEAPPTFMQMLNMPENDTESEQMRLHDKS</sequence>
<dbReference type="PROSITE" id="PS00658">
    <property type="entry name" value="FORK_HEAD_2"/>
    <property type="match status" value="1"/>
</dbReference>
<feature type="domain" description="Fork-head" evidence="9">
    <location>
        <begin position="259"/>
        <end position="354"/>
    </location>
</feature>
<dbReference type="FunFam" id="2.60.200.20:FF:000031">
    <property type="entry name" value="Forkhead box protein K1"/>
    <property type="match status" value="1"/>
</dbReference>
<dbReference type="EMBL" id="JABXBU010002072">
    <property type="protein sequence ID" value="KAF8777038.1"/>
    <property type="molecule type" value="Genomic_DNA"/>
</dbReference>
<dbReference type="InterPro" id="IPR001766">
    <property type="entry name" value="Fork_head_dom"/>
</dbReference>